<reference evidence="2" key="1">
    <citation type="submission" date="2015-08" db="EMBL/GenBank/DDBJ databases">
        <title>Genome sequencing project for genomic taxonomy and phylogenomics of Bacillus-like bacteria.</title>
        <authorList>
            <person name="Liu B."/>
            <person name="Wang J."/>
            <person name="Zhu Y."/>
            <person name="Liu G."/>
            <person name="Chen Q."/>
            <person name="Chen Z."/>
            <person name="Lan J."/>
            <person name="Che J."/>
            <person name="Ge C."/>
            <person name="Shi H."/>
            <person name="Pan Z."/>
            <person name="Liu X."/>
        </authorList>
    </citation>
    <scope>NUCLEOTIDE SEQUENCE [LARGE SCALE GENOMIC DNA]</scope>
    <source>
        <strain evidence="2">FJAT-22460</strain>
    </source>
</reference>
<proteinExistence type="predicted"/>
<evidence type="ECO:0000313" key="1">
    <source>
        <dbReference type="EMBL" id="KOR75839.1"/>
    </source>
</evidence>
<dbReference type="EMBL" id="LIUT01000008">
    <property type="protein sequence ID" value="KOR75839.1"/>
    <property type="molecule type" value="Genomic_DNA"/>
</dbReference>
<gene>
    <name evidence="1" type="ORF">AM231_24535</name>
</gene>
<evidence type="ECO:0000313" key="2">
    <source>
        <dbReference type="Proteomes" id="UP000036932"/>
    </source>
</evidence>
<accession>A0A0M1N1L6</accession>
<protein>
    <submittedName>
        <fullName evidence="1">Uncharacterized protein</fullName>
    </submittedName>
</protein>
<dbReference type="AlphaFoldDB" id="A0A0M1N1L6"/>
<organism evidence="1 2">
    <name type="scientific">Paenibacillus solani</name>
    <dbReference type="NCBI Taxonomy" id="1705565"/>
    <lineage>
        <taxon>Bacteria</taxon>
        <taxon>Bacillati</taxon>
        <taxon>Bacillota</taxon>
        <taxon>Bacilli</taxon>
        <taxon>Bacillales</taxon>
        <taxon>Paenibacillaceae</taxon>
        <taxon>Paenibacillus</taxon>
    </lineage>
</organism>
<keyword evidence="2" id="KW-1185">Reference proteome</keyword>
<dbReference type="Proteomes" id="UP000036932">
    <property type="component" value="Unassembled WGS sequence"/>
</dbReference>
<name>A0A0M1N1L6_9BACL</name>
<comment type="caution">
    <text evidence="1">The sequence shown here is derived from an EMBL/GenBank/DDBJ whole genome shotgun (WGS) entry which is preliminary data.</text>
</comment>
<sequence>MSFQGFSAMVAGYSDHDLSVKIIRYYIPAFLSGQGIETETSIGYVMGINAALKRSTVSANISYRHHMPPEGRIYLQYARISLV</sequence>